<dbReference type="InterPro" id="IPR005861">
    <property type="entry name" value="HisP_aminotrans"/>
</dbReference>
<comment type="subunit">
    <text evidence="3 9">Homodimer.</text>
</comment>
<dbReference type="Gene3D" id="3.40.640.10">
    <property type="entry name" value="Type I PLP-dependent aspartate aminotransferase-like (Major domain)"/>
    <property type="match status" value="1"/>
</dbReference>
<name>A0ABN1JWH9_9CLOT</name>
<dbReference type="Gene3D" id="3.90.1150.10">
    <property type="entry name" value="Aspartate Aminotransferase, domain 1"/>
    <property type="match status" value="1"/>
</dbReference>
<protein>
    <recommendedName>
        <fullName evidence="9">Histidinol-phosphate aminotransferase</fullName>
        <ecNumber evidence="9">2.6.1.9</ecNumber>
    </recommendedName>
    <alternativeName>
        <fullName evidence="9">Imidazole acetol-phosphate transaminase</fullName>
    </alternativeName>
</protein>
<accession>A0ABN1JWH9</accession>
<evidence type="ECO:0000256" key="7">
    <source>
        <dbReference type="ARBA" id="ARBA00022898"/>
    </source>
</evidence>
<comment type="caution">
    <text evidence="11">The sequence shown here is derived from an EMBL/GenBank/DDBJ whole genome shotgun (WGS) entry which is preliminary data.</text>
</comment>
<keyword evidence="4 9" id="KW-0032">Aminotransferase</keyword>
<evidence type="ECO:0000256" key="9">
    <source>
        <dbReference type="HAMAP-Rule" id="MF_01023"/>
    </source>
</evidence>
<gene>
    <name evidence="11" type="primary">hisC_2</name>
    <name evidence="9" type="synonym">hisC</name>
    <name evidence="11" type="ORF">GCM10008906_37700</name>
</gene>
<evidence type="ECO:0000313" key="12">
    <source>
        <dbReference type="Proteomes" id="UP001501510"/>
    </source>
</evidence>
<evidence type="ECO:0000256" key="2">
    <source>
        <dbReference type="ARBA" id="ARBA00007970"/>
    </source>
</evidence>
<evidence type="ECO:0000256" key="3">
    <source>
        <dbReference type="ARBA" id="ARBA00011738"/>
    </source>
</evidence>
<organism evidence="11 12">
    <name type="scientific">Clostridium oceanicum</name>
    <dbReference type="NCBI Taxonomy" id="1543"/>
    <lineage>
        <taxon>Bacteria</taxon>
        <taxon>Bacillati</taxon>
        <taxon>Bacillota</taxon>
        <taxon>Clostridia</taxon>
        <taxon>Eubacteriales</taxon>
        <taxon>Clostridiaceae</taxon>
        <taxon>Clostridium</taxon>
    </lineage>
</organism>
<keyword evidence="12" id="KW-1185">Reference proteome</keyword>
<evidence type="ECO:0000313" key="11">
    <source>
        <dbReference type="EMBL" id="GAA0747966.1"/>
    </source>
</evidence>
<sequence>MEKLFREDLKYFKPYKVGKENYKIKLDANESFIKYPKEIEKEILNAVQNTMFNRYPDEMSRDLRKLYGEYIGADEDNIIVGNGSDELIQIITNTFLDKGDKAAMVMPDFSMYDIYTEIARGSMVKIPLDDEFNIDIQNLIDTVNKEKCKILFLSNPNNPIGRIIKREDIIKIIENCNSIVVIDEAYMEFYGDSIIDKCNCYKNLIVLRTCSKALGAAAIRLGFLIANIELVEEILKVKPPFNVNALTQNVGSVLLKDKDFIIKNVNKIIEEREYLYKELRKIKEFKVYKSYANFILIETKNSDKINDFLIKKGIKLRSFKEGRLKNFLRITVGTREENNIVLSKIRNF</sequence>
<reference evidence="12" key="1">
    <citation type="journal article" date="2019" name="Int. J. Syst. Evol. Microbiol.">
        <title>The Global Catalogue of Microorganisms (GCM) 10K type strain sequencing project: providing services to taxonomists for standard genome sequencing and annotation.</title>
        <authorList>
            <consortium name="The Broad Institute Genomics Platform"/>
            <consortium name="The Broad Institute Genome Sequencing Center for Infectious Disease"/>
            <person name="Wu L."/>
            <person name="Ma J."/>
        </authorList>
    </citation>
    <scope>NUCLEOTIDE SEQUENCE [LARGE SCALE GENOMIC DNA]</scope>
    <source>
        <strain evidence="12">JCM 1407</strain>
    </source>
</reference>
<dbReference type="InterPro" id="IPR015424">
    <property type="entry name" value="PyrdxlP-dep_Trfase"/>
</dbReference>
<dbReference type="InterPro" id="IPR015422">
    <property type="entry name" value="PyrdxlP-dep_Trfase_small"/>
</dbReference>
<evidence type="ECO:0000256" key="5">
    <source>
        <dbReference type="ARBA" id="ARBA00022605"/>
    </source>
</evidence>
<keyword evidence="6 9" id="KW-0808">Transferase</keyword>
<dbReference type="RefSeq" id="WP_343764335.1">
    <property type="nucleotide sequence ID" value="NZ_BAAACG010000019.1"/>
</dbReference>
<dbReference type="InterPro" id="IPR015421">
    <property type="entry name" value="PyrdxlP-dep_Trfase_major"/>
</dbReference>
<evidence type="ECO:0000256" key="4">
    <source>
        <dbReference type="ARBA" id="ARBA00022576"/>
    </source>
</evidence>
<comment type="similarity">
    <text evidence="2 9">Belongs to the class-II pyridoxal-phosphate-dependent aminotransferase family. Histidinol-phosphate aminotransferase subfamily.</text>
</comment>
<dbReference type="NCBIfam" id="TIGR01141">
    <property type="entry name" value="hisC"/>
    <property type="match status" value="1"/>
</dbReference>
<dbReference type="EC" id="2.6.1.9" evidence="9"/>
<evidence type="ECO:0000256" key="1">
    <source>
        <dbReference type="ARBA" id="ARBA00001933"/>
    </source>
</evidence>
<dbReference type="InterPro" id="IPR004839">
    <property type="entry name" value="Aminotransferase_I/II_large"/>
</dbReference>
<dbReference type="CDD" id="cd00609">
    <property type="entry name" value="AAT_like"/>
    <property type="match status" value="1"/>
</dbReference>
<dbReference type="HAMAP" id="MF_01023">
    <property type="entry name" value="HisC_aminotrans_2"/>
    <property type="match status" value="1"/>
</dbReference>
<keyword evidence="8 9" id="KW-0368">Histidine biosynthesis</keyword>
<evidence type="ECO:0000256" key="8">
    <source>
        <dbReference type="ARBA" id="ARBA00023102"/>
    </source>
</evidence>
<keyword evidence="5 9" id="KW-0028">Amino-acid biosynthesis</keyword>
<comment type="pathway">
    <text evidence="9">Amino-acid biosynthesis; L-histidine biosynthesis; L-histidine from 5-phospho-alpha-D-ribose 1-diphosphate: step 7/9.</text>
</comment>
<keyword evidence="7 9" id="KW-0663">Pyridoxal phosphate</keyword>
<dbReference type="PANTHER" id="PTHR42885">
    <property type="entry name" value="HISTIDINOL-PHOSPHATE AMINOTRANSFERASE-RELATED"/>
    <property type="match status" value="1"/>
</dbReference>
<dbReference type="Pfam" id="PF00155">
    <property type="entry name" value="Aminotran_1_2"/>
    <property type="match status" value="1"/>
</dbReference>
<proteinExistence type="inferred from homology"/>
<dbReference type="EMBL" id="BAAACG010000019">
    <property type="protein sequence ID" value="GAA0747966.1"/>
    <property type="molecule type" value="Genomic_DNA"/>
</dbReference>
<comment type="cofactor">
    <cofactor evidence="1 9">
        <name>pyridoxal 5'-phosphate</name>
        <dbReference type="ChEBI" id="CHEBI:597326"/>
    </cofactor>
</comment>
<feature type="modified residue" description="N6-(pyridoxal phosphate)lysine" evidence="9">
    <location>
        <position position="212"/>
    </location>
</feature>
<dbReference type="PANTHER" id="PTHR42885:SF2">
    <property type="entry name" value="HISTIDINOL-PHOSPHATE AMINOTRANSFERASE"/>
    <property type="match status" value="1"/>
</dbReference>
<dbReference type="SUPFAM" id="SSF53383">
    <property type="entry name" value="PLP-dependent transferases"/>
    <property type="match status" value="1"/>
</dbReference>
<evidence type="ECO:0000256" key="6">
    <source>
        <dbReference type="ARBA" id="ARBA00022679"/>
    </source>
</evidence>
<comment type="catalytic activity">
    <reaction evidence="9">
        <text>L-histidinol phosphate + 2-oxoglutarate = 3-(imidazol-4-yl)-2-oxopropyl phosphate + L-glutamate</text>
        <dbReference type="Rhea" id="RHEA:23744"/>
        <dbReference type="ChEBI" id="CHEBI:16810"/>
        <dbReference type="ChEBI" id="CHEBI:29985"/>
        <dbReference type="ChEBI" id="CHEBI:57766"/>
        <dbReference type="ChEBI" id="CHEBI:57980"/>
        <dbReference type="EC" id="2.6.1.9"/>
    </reaction>
</comment>
<dbReference type="Proteomes" id="UP001501510">
    <property type="component" value="Unassembled WGS sequence"/>
</dbReference>
<feature type="domain" description="Aminotransferase class I/classII large" evidence="10">
    <location>
        <begin position="23"/>
        <end position="345"/>
    </location>
</feature>
<evidence type="ECO:0000259" key="10">
    <source>
        <dbReference type="Pfam" id="PF00155"/>
    </source>
</evidence>